<evidence type="ECO:0000256" key="2">
    <source>
        <dbReference type="SAM" id="MobiDB-lite"/>
    </source>
</evidence>
<feature type="compositionally biased region" description="Acidic residues" evidence="2">
    <location>
        <begin position="243"/>
        <end position="266"/>
    </location>
</feature>
<keyword evidence="1" id="KW-0175">Coiled coil</keyword>
<feature type="compositionally biased region" description="Polar residues" evidence="2">
    <location>
        <begin position="270"/>
        <end position="282"/>
    </location>
</feature>
<keyword evidence="6" id="KW-1185">Reference proteome</keyword>
<dbReference type="Pfam" id="PF13185">
    <property type="entry name" value="GAF_2"/>
    <property type="match status" value="1"/>
</dbReference>
<dbReference type="RefSeq" id="WP_120245746.1">
    <property type="nucleotide sequence ID" value="NZ_RAPO01000003.1"/>
</dbReference>
<proteinExistence type="predicted"/>
<evidence type="ECO:0000313" key="5">
    <source>
        <dbReference type="EMBL" id="RKD93766.1"/>
    </source>
</evidence>
<dbReference type="InterPro" id="IPR029016">
    <property type="entry name" value="GAF-like_dom_sf"/>
</dbReference>
<feature type="region of interest" description="Disordered" evidence="2">
    <location>
        <begin position="1"/>
        <end position="46"/>
    </location>
</feature>
<dbReference type="OrthoDB" id="8127at2157"/>
<feature type="coiled-coil region" evidence="1">
    <location>
        <begin position="448"/>
        <end position="499"/>
    </location>
</feature>
<dbReference type="SUPFAM" id="SSF55785">
    <property type="entry name" value="PYP-like sensor domain (PAS domain)"/>
    <property type="match status" value="1"/>
</dbReference>
<evidence type="ECO:0000259" key="4">
    <source>
        <dbReference type="Pfam" id="PF13185"/>
    </source>
</evidence>
<evidence type="ECO:0000313" key="6">
    <source>
        <dbReference type="Proteomes" id="UP000283805"/>
    </source>
</evidence>
<feature type="region of interest" description="Disordered" evidence="2">
    <location>
        <begin position="765"/>
        <end position="789"/>
    </location>
</feature>
<feature type="region of interest" description="Disordered" evidence="2">
    <location>
        <begin position="136"/>
        <end position="298"/>
    </location>
</feature>
<dbReference type="SUPFAM" id="SSF55781">
    <property type="entry name" value="GAF domain-like"/>
    <property type="match status" value="1"/>
</dbReference>
<reference evidence="5 6" key="1">
    <citation type="submission" date="2018-09" db="EMBL/GenBank/DDBJ databases">
        <title>Genomic Encyclopedia of Archaeal and Bacterial Type Strains, Phase II (KMG-II): from individual species to whole genera.</title>
        <authorList>
            <person name="Goeker M."/>
        </authorList>
    </citation>
    <scope>NUCLEOTIDE SEQUENCE [LARGE SCALE GENOMIC DNA]</scope>
    <source>
        <strain evidence="5 6">DSM 13151</strain>
    </source>
</reference>
<organism evidence="5 6">
    <name type="scientific">Halopiger aswanensis</name>
    <dbReference type="NCBI Taxonomy" id="148449"/>
    <lineage>
        <taxon>Archaea</taxon>
        <taxon>Methanobacteriati</taxon>
        <taxon>Methanobacteriota</taxon>
        <taxon>Stenosarchaea group</taxon>
        <taxon>Halobacteria</taxon>
        <taxon>Halobacteriales</taxon>
        <taxon>Natrialbaceae</taxon>
        <taxon>Halopiger</taxon>
    </lineage>
</organism>
<dbReference type="Pfam" id="PF08448">
    <property type="entry name" value="PAS_4"/>
    <property type="match status" value="1"/>
</dbReference>
<sequence>MAHPSPRHRSRTILYAAPSEDAAREGAAALERAATAADPDREPTVHPLESIDRLRELAPEADCVVVCERDATRTEPRLSQSLLEIASACGATPLVLFTDASYASAVTRSAEGIDGYVRQDTEDAVVHLADEIDRVCHSEAVDDEPESEADDEDEDEDEPSADSYDAVQELLEEHGRNRDVLEEVDGERTATDETEIETGSSDESGEPAAAAADSDRKRDSEPDGLEDGESAEQAAEADREADSETEIETDGEPDSNPDAETDPDSDSESKPQTKANSNSRPVTESKTDSRSDQTADGTTETATAILETAATLVTCHDRERLFERLVDGAVEILGYEYCWLSTVHFGELVPRALAPSVPANRLESTSVEGPLGEAFRTGASTRIDDLAGREEIVPPFPGVRSLCSVPVSDFGVLRVAAAEANAFDETDVTLLERLCRTAAAVLERNWHEMGVVNERNRLEREVDRLEREREQYAAATERLANERDRLAAERDQLLALVEDVNKPTLRYEIVDDEPVIRDVNAAVENVFGDDPAALDGTPVDEYVVPQGLEERAATLTEALQADEQRQLLDRRETVDGVRDFMLTVVPLERAAAADGADHAGLLVYEDITEDKRRELELAAATERLERVADLIDEDVEKPLQVAHSYLELAAKSGKNEHFDVIADAHEQLDDRIAAIEDVAAWDDAADTEPVALHDVARHAWTGIETGEARLVTEDDLILEANRDRLHELFEFVVRSALEIDSDGDDAAAPVTVTVGATDDGFYVAGDRPAASGTDDGRQEAPTPGRLTASDGAGLQLEVVEQVAEEHGWDVGVAEDEDGTAFAFRGVDAISVNRDRV</sequence>
<feature type="compositionally biased region" description="Low complexity" evidence="2">
    <location>
        <begin position="16"/>
        <end position="37"/>
    </location>
</feature>
<dbReference type="AlphaFoldDB" id="A0A3R7DC08"/>
<dbReference type="InterPro" id="IPR036890">
    <property type="entry name" value="HATPase_C_sf"/>
</dbReference>
<evidence type="ECO:0000259" key="3">
    <source>
        <dbReference type="Pfam" id="PF08448"/>
    </source>
</evidence>
<feature type="compositionally biased region" description="Low complexity" evidence="2">
    <location>
        <begin position="199"/>
        <end position="212"/>
    </location>
</feature>
<dbReference type="InterPro" id="IPR035965">
    <property type="entry name" value="PAS-like_dom_sf"/>
</dbReference>
<dbReference type="Gene3D" id="3.30.565.10">
    <property type="entry name" value="Histidine kinase-like ATPase, C-terminal domain"/>
    <property type="match status" value="1"/>
</dbReference>
<name>A0A3R7DC08_9EURY</name>
<feature type="domain" description="GAF" evidence="4">
    <location>
        <begin position="316"/>
        <end position="443"/>
    </location>
</feature>
<dbReference type="Proteomes" id="UP000283805">
    <property type="component" value="Unassembled WGS sequence"/>
</dbReference>
<dbReference type="InterPro" id="IPR013656">
    <property type="entry name" value="PAS_4"/>
</dbReference>
<dbReference type="InterPro" id="IPR003018">
    <property type="entry name" value="GAF"/>
</dbReference>
<feature type="domain" description="PAS fold-4" evidence="3">
    <location>
        <begin position="509"/>
        <end position="611"/>
    </location>
</feature>
<dbReference type="Gene3D" id="3.30.450.20">
    <property type="entry name" value="PAS domain"/>
    <property type="match status" value="1"/>
</dbReference>
<feature type="compositionally biased region" description="Basic and acidic residues" evidence="2">
    <location>
        <begin position="171"/>
        <end position="191"/>
    </location>
</feature>
<gene>
    <name evidence="5" type="ORF">ATJ93_3398</name>
</gene>
<protein>
    <submittedName>
        <fullName evidence="5">PAS domain S-box-containing protein</fullName>
    </submittedName>
</protein>
<comment type="caution">
    <text evidence="5">The sequence shown here is derived from an EMBL/GenBank/DDBJ whole genome shotgun (WGS) entry which is preliminary data.</text>
</comment>
<dbReference type="EMBL" id="RAPO01000003">
    <property type="protein sequence ID" value="RKD93766.1"/>
    <property type="molecule type" value="Genomic_DNA"/>
</dbReference>
<evidence type="ECO:0000256" key="1">
    <source>
        <dbReference type="SAM" id="Coils"/>
    </source>
</evidence>
<feature type="compositionally biased region" description="Basic and acidic residues" evidence="2">
    <location>
        <begin position="283"/>
        <end position="293"/>
    </location>
</feature>
<accession>A0A3R7DC08</accession>
<feature type="compositionally biased region" description="Basic residues" evidence="2">
    <location>
        <begin position="1"/>
        <end position="11"/>
    </location>
</feature>
<feature type="compositionally biased region" description="Acidic residues" evidence="2">
    <location>
        <begin position="141"/>
        <end position="160"/>
    </location>
</feature>
<dbReference type="Gene3D" id="3.30.450.40">
    <property type="match status" value="1"/>
</dbReference>